<accession>A0A1G7UCV8</accession>
<dbReference type="InterPro" id="IPR050194">
    <property type="entry name" value="Glycosyltransferase_grp1"/>
</dbReference>
<proteinExistence type="predicted"/>
<sequence length="343" mass="39874">MGVRVCFEPHLESINNAFTRYFSTNREEIDFVLLDKPMRKKGGPFFVLDAIWFRIRSVVDFVRKYDIVHVNSAKFGIAAYVASFFGCRYIYTIHFASTEEKKGSLTSWIYYILEVGLLKLVARRAACVTTVSEYCRQEIFRRFKVDPVVVHNGYDETQFDNTNRGQRKVKEELMLGNEVVYISVGRMIDYKRPLNVIRFFAEIKKRTGNSKLIFIGDGDLYEAVQNEITSLKLTDSVILIKQVNFKDIPAYYSAADYFISACETEAFGLVCLEALACEAVPLVPWKGAFPEIFLDRIFSYDIDRISDIPDRHQLLSHREGILNRFRWTDKIALYHRLYIEKAK</sequence>
<dbReference type="Proteomes" id="UP000199045">
    <property type="component" value="Unassembled WGS sequence"/>
</dbReference>
<protein>
    <submittedName>
        <fullName evidence="3">Glycosyltransferase involved in cell wall bisynthesis</fullName>
    </submittedName>
</protein>
<feature type="domain" description="Glycosyltransferase subfamily 4-like N-terminal" evidence="2">
    <location>
        <begin position="52"/>
        <end position="156"/>
    </location>
</feature>
<dbReference type="Pfam" id="PF00534">
    <property type="entry name" value="Glycos_transf_1"/>
    <property type="match status" value="1"/>
</dbReference>
<evidence type="ECO:0000313" key="3">
    <source>
        <dbReference type="EMBL" id="SDG45188.1"/>
    </source>
</evidence>
<dbReference type="OrthoDB" id="9801573at2"/>
<dbReference type="AlphaFoldDB" id="A0A1G7UCV8"/>
<name>A0A1G7UCV8_CHIFI</name>
<dbReference type="InterPro" id="IPR001296">
    <property type="entry name" value="Glyco_trans_1"/>
</dbReference>
<feature type="domain" description="Glycosyl transferase family 1" evidence="1">
    <location>
        <begin position="176"/>
        <end position="295"/>
    </location>
</feature>
<dbReference type="Gene3D" id="3.40.50.2000">
    <property type="entry name" value="Glycogen Phosphorylase B"/>
    <property type="match status" value="2"/>
</dbReference>
<keyword evidence="3" id="KW-0808">Transferase</keyword>
<reference evidence="3 4" key="1">
    <citation type="submission" date="2016-10" db="EMBL/GenBank/DDBJ databases">
        <authorList>
            <person name="de Groot N.N."/>
        </authorList>
    </citation>
    <scope>NUCLEOTIDE SEQUENCE [LARGE SCALE GENOMIC DNA]</scope>
    <source>
        <strain evidence="3 4">DSM 527</strain>
    </source>
</reference>
<evidence type="ECO:0000259" key="1">
    <source>
        <dbReference type="Pfam" id="PF00534"/>
    </source>
</evidence>
<dbReference type="EMBL" id="FNBN01000004">
    <property type="protein sequence ID" value="SDG45188.1"/>
    <property type="molecule type" value="Genomic_DNA"/>
</dbReference>
<dbReference type="SUPFAM" id="SSF53756">
    <property type="entry name" value="UDP-Glycosyltransferase/glycogen phosphorylase"/>
    <property type="match status" value="1"/>
</dbReference>
<dbReference type="PANTHER" id="PTHR45947">
    <property type="entry name" value="SULFOQUINOVOSYL TRANSFERASE SQD2"/>
    <property type="match status" value="1"/>
</dbReference>
<dbReference type="CDD" id="cd03801">
    <property type="entry name" value="GT4_PimA-like"/>
    <property type="match status" value="1"/>
</dbReference>
<dbReference type="Pfam" id="PF13439">
    <property type="entry name" value="Glyco_transf_4"/>
    <property type="match status" value="1"/>
</dbReference>
<dbReference type="InterPro" id="IPR028098">
    <property type="entry name" value="Glyco_trans_4-like_N"/>
</dbReference>
<evidence type="ECO:0000259" key="2">
    <source>
        <dbReference type="Pfam" id="PF13439"/>
    </source>
</evidence>
<evidence type="ECO:0000313" key="4">
    <source>
        <dbReference type="Proteomes" id="UP000199045"/>
    </source>
</evidence>
<dbReference type="STRING" id="104663.SAMN04488121_104319"/>
<dbReference type="GO" id="GO:0016757">
    <property type="term" value="F:glycosyltransferase activity"/>
    <property type="evidence" value="ECO:0007669"/>
    <property type="project" value="InterPro"/>
</dbReference>
<organism evidence="3 4">
    <name type="scientific">Chitinophaga filiformis</name>
    <name type="common">Myxococcus filiformis</name>
    <name type="synonym">Flexibacter filiformis</name>
    <dbReference type="NCBI Taxonomy" id="104663"/>
    <lineage>
        <taxon>Bacteria</taxon>
        <taxon>Pseudomonadati</taxon>
        <taxon>Bacteroidota</taxon>
        <taxon>Chitinophagia</taxon>
        <taxon>Chitinophagales</taxon>
        <taxon>Chitinophagaceae</taxon>
        <taxon>Chitinophaga</taxon>
    </lineage>
</organism>
<gene>
    <name evidence="3" type="ORF">SAMN04488121_104319</name>
</gene>
<dbReference type="PANTHER" id="PTHR45947:SF3">
    <property type="entry name" value="SULFOQUINOVOSYL TRANSFERASE SQD2"/>
    <property type="match status" value="1"/>
</dbReference>